<sequence length="308" mass="33530">VVRKTAVPLTALGLVSAVWIALSFAGSLPRPGLIPDHTVISNPGEVSRFLADAWQLPDDPLLGFVEITAGPFLMGSDAAIDPLAFDIERWSSTNAQVVLELPTYYIGRFEVTVAQIRSFVQATGYPIDSQALSGAPEHPASFVSWPDALAYSRWLDKILRTSAETPEALSTLLEGGGQVTLPTEAEWEKAARGTDGRIYPWGSEPRPDRATYQARGTTAVGSHQCPECPFGLSDMAGNVWEWTRSPYQPYPYDPTNDSQDLENESLWVMRGGSFTDPERFVRGANRGGADPGARRAFIGFRIAISPSE</sequence>
<reference evidence="2" key="1">
    <citation type="submission" date="2018-05" db="EMBL/GenBank/DDBJ databases">
        <authorList>
            <person name="Lanie J.A."/>
            <person name="Ng W.-L."/>
            <person name="Kazmierczak K.M."/>
            <person name="Andrzejewski T.M."/>
            <person name="Davidsen T.M."/>
            <person name="Wayne K.J."/>
            <person name="Tettelin H."/>
            <person name="Glass J.I."/>
            <person name="Rusch D."/>
            <person name="Podicherti R."/>
            <person name="Tsui H.-C.T."/>
            <person name="Winkler M.E."/>
        </authorList>
    </citation>
    <scope>NUCLEOTIDE SEQUENCE</scope>
</reference>
<dbReference type="PANTHER" id="PTHR23150">
    <property type="entry name" value="SULFATASE MODIFYING FACTOR 1, 2"/>
    <property type="match status" value="1"/>
</dbReference>
<dbReference type="SUPFAM" id="SSF56436">
    <property type="entry name" value="C-type lectin-like"/>
    <property type="match status" value="1"/>
</dbReference>
<organism evidence="2">
    <name type="scientific">marine metagenome</name>
    <dbReference type="NCBI Taxonomy" id="408172"/>
    <lineage>
        <taxon>unclassified sequences</taxon>
        <taxon>metagenomes</taxon>
        <taxon>ecological metagenomes</taxon>
    </lineage>
</organism>
<accession>A0A381NRA6</accession>
<dbReference type="InterPro" id="IPR016187">
    <property type="entry name" value="CTDL_fold"/>
</dbReference>
<dbReference type="InterPro" id="IPR051043">
    <property type="entry name" value="Sulfatase_Mod_Factor_Kinase"/>
</dbReference>
<evidence type="ECO:0000313" key="2">
    <source>
        <dbReference type="EMBL" id="SUZ57121.1"/>
    </source>
</evidence>
<dbReference type="Gene3D" id="3.90.1580.10">
    <property type="entry name" value="paralog of FGE (formylglycine-generating enzyme)"/>
    <property type="match status" value="1"/>
</dbReference>
<proteinExistence type="predicted"/>
<dbReference type="InterPro" id="IPR042095">
    <property type="entry name" value="SUMF_sf"/>
</dbReference>
<protein>
    <recommendedName>
        <fullName evidence="1">Sulfatase-modifying factor enzyme-like domain-containing protein</fullName>
    </recommendedName>
</protein>
<name>A0A381NRA6_9ZZZZ</name>
<dbReference type="PANTHER" id="PTHR23150:SF19">
    <property type="entry name" value="FORMYLGLYCINE-GENERATING ENZYME"/>
    <property type="match status" value="1"/>
</dbReference>
<dbReference type="GO" id="GO:0120147">
    <property type="term" value="F:formylglycine-generating oxidase activity"/>
    <property type="evidence" value="ECO:0007669"/>
    <property type="project" value="TreeGrafter"/>
</dbReference>
<dbReference type="Pfam" id="PF03781">
    <property type="entry name" value="FGE-sulfatase"/>
    <property type="match status" value="1"/>
</dbReference>
<feature type="domain" description="Sulfatase-modifying factor enzyme-like" evidence="1">
    <location>
        <begin position="64"/>
        <end position="303"/>
    </location>
</feature>
<dbReference type="AlphaFoldDB" id="A0A381NRA6"/>
<evidence type="ECO:0000259" key="1">
    <source>
        <dbReference type="Pfam" id="PF03781"/>
    </source>
</evidence>
<feature type="non-terminal residue" evidence="2">
    <location>
        <position position="1"/>
    </location>
</feature>
<gene>
    <name evidence="2" type="ORF">METZ01_LOCUS9975</name>
</gene>
<dbReference type="InterPro" id="IPR005532">
    <property type="entry name" value="SUMF_dom"/>
</dbReference>
<dbReference type="EMBL" id="UINC01000543">
    <property type="protein sequence ID" value="SUZ57121.1"/>
    <property type="molecule type" value="Genomic_DNA"/>
</dbReference>